<evidence type="ECO:0000313" key="3">
    <source>
        <dbReference type="Proteomes" id="UP001066276"/>
    </source>
</evidence>
<dbReference type="EMBL" id="JANPWB010000015">
    <property type="protein sequence ID" value="KAJ1091809.1"/>
    <property type="molecule type" value="Genomic_DNA"/>
</dbReference>
<gene>
    <name evidence="2" type="ORF">NDU88_004924</name>
</gene>
<accession>A0AAV7LLF2</accession>
<dbReference type="AlphaFoldDB" id="A0AAV7LLF2"/>
<comment type="caution">
    <text evidence="2">The sequence shown here is derived from an EMBL/GenBank/DDBJ whole genome shotgun (WGS) entry which is preliminary data.</text>
</comment>
<keyword evidence="3" id="KW-1185">Reference proteome</keyword>
<reference evidence="2" key="1">
    <citation type="journal article" date="2022" name="bioRxiv">
        <title>Sequencing and chromosome-scale assembly of the giantPleurodeles waltlgenome.</title>
        <authorList>
            <person name="Brown T."/>
            <person name="Elewa A."/>
            <person name="Iarovenko S."/>
            <person name="Subramanian E."/>
            <person name="Araus A.J."/>
            <person name="Petzold A."/>
            <person name="Susuki M."/>
            <person name="Suzuki K.-i.T."/>
            <person name="Hayashi T."/>
            <person name="Toyoda A."/>
            <person name="Oliveira C."/>
            <person name="Osipova E."/>
            <person name="Leigh N.D."/>
            <person name="Simon A."/>
            <person name="Yun M.H."/>
        </authorList>
    </citation>
    <scope>NUCLEOTIDE SEQUENCE</scope>
    <source>
        <strain evidence="2">20211129_DDA</strain>
        <tissue evidence="2">Liver</tissue>
    </source>
</reference>
<feature type="compositionally biased region" description="Polar residues" evidence="1">
    <location>
        <begin position="23"/>
        <end position="35"/>
    </location>
</feature>
<protein>
    <submittedName>
        <fullName evidence="2">Uncharacterized protein</fullName>
    </submittedName>
</protein>
<name>A0AAV7LLF2_PLEWA</name>
<feature type="compositionally biased region" description="Polar residues" evidence="1">
    <location>
        <begin position="1"/>
        <end position="15"/>
    </location>
</feature>
<feature type="region of interest" description="Disordered" evidence="1">
    <location>
        <begin position="1"/>
        <end position="35"/>
    </location>
</feature>
<dbReference type="Proteomes" id="UP001066276">
    <property type="component" value="Chromosome 11"/>
</dbReference>
<evidence type="ECO:0000256" key="1">
    <source>
        <dbReference type="SAM" id="MobiDB-lite"/>
    </source>
</evidence>
<evidence type="ECO:0000313" key="2">
    <source>
        <dbReference type="EMBL" id="KAJ1091809.1"/>
    </source>
</evidence>
<organism evidence="2 3">
    <name type="scientific">Pleurodeles waltl</name>
    <name type="common">Iberian ribbed newt</name>
    <dbReference type="NCBI Taxonomy" id="8319"/>
    <lineage>
        <taxon>Eukaryota</taxon>
        <taxon>Metazoa</taxon>
        <taxon>Chordata</taxon>
        <taxon>Craniata</taxon>
        <taxon>Vertebrata</taxon>
        <taxon>Euteleostomi</taxon>
        <taxon>Amphibia</taxon>
        <taxon>Batrachia</taxon>
        <taxon>Caudata</taxon>
        <taxon>Salamandroidea</taxon>
        <taxon>Salamandridae</taxon>
        <taxon>Pleurodelinae</taxon>
        <taxon>Pleurodeles</taxon>
    </lineage>
</organism>
<proteinExistence type="predicted"/>
<sequence length="151" mass="17116">MCHSRATQQGASTRPLTDHDKQPSSVGSTDEPASQLSISDKLDSVLVVVHKIGDSLETTWAYLTPANINKYYDRNYATCPRFGELRAGLLYMRWSCPHLHTYWTSVTASLTACTEHPELHKWEVGLEALVVREVVVKAEDEEKEEVEQRRD</sequence>